<feature type="transmembrane region" description="Helical" evidence="8">
    <location>
        <begin position="216"/>
        <end position="236"/>
    </location>
</feature>
<dbReference type="Pfam" id="PF01699">
    <property type="entry name" value="Na_Ca_ex"/>
    <property type="match status" value="2"/>
</dbReference>
<evidence type="ECO:0000256" key="1">
    <source>
        <dbReference type="ARBA" id="ARBA00004127"/>
    </source>
</evidence>
<feature type="transmembrane region" description="Helical" evidence="8">
    <location>
        <begin position="257"/>
        <end position="275"/>
    </location>
</feature>
<organism evidence="10 11">
    <name type="scientific">Jaapia argillacea MUCL 33604</name>
    <dbReference type="NCBI Taxonomy" id="933084"/>
    <lineage>
        <taxon>Eukaryota</taxon>
        <taxon>Fungi</taxon>
        <taxon>Dikarya</taxon>
        <taxon>Basidiomycota</taxon>
        <taxon>Agaricomycotina</taxon>
        <taxon>Agaricomycetes</taxon>
        <taxon>Agaricomycetidae</taxon>
        <taxon>Jaapiales</taxon>
        <taxon>Jaapiaceae</taxon>
        <taxon>Jaapia</taxon>
    </lineage>
</organism>
<feature type="transmembrane region" description="Helical" evidence="8">
    <location>
        <begin position="394"/>
        <end position="415"/>
    </location>
</feature>
<feature type="transmembrane region" description="Helical" evidence="8">
    <location>
        <begin position="83"/>
        <end position="104"/>
    </location>
</feature>
<keyword evidence="6 8" id="KW-0472">Membrane</keyword>
<dbReference type="EMBL" id="KL197718">
    <property type="protein sequence ID" value="KDQ57906.1"/>
    <property type="molecule type" value="Genomic_DNA"/>
</dbReference>
<dbReference type="InterPro" id="IPR004713">
    <property type="entry name" value="CaH_exchang"/>
</dbReference>
<evidence type="ECO:0000256" key="7">
    <source>
        <dbReference type="SAM" id="MobiDB-lite"/>
    </source>
</evidence>
<dbReference type="GO" id="GO:0012505">
    <property type="term" value="C:endomembrane system"/>
    <property type="evidence" value="ECO:0007669"/>
    <property type="project" value="UniProtKB-SubCell"/>
</dbReference>
<proteinExistence type="predicted"/>
<keyword evidence="4 8" id="KW-1133">Transmembrane helix</keyword>
<feature type="region of interest" description="Disordered" evidence="7">
    <location>
        <begin position="1"/>
        <end position="40"/>
    </location>
</feature>
<gene>
    <name evidence="10" type="ORF">JAAARDRAFT_34718</name>
</gene>
<feature type="transmembrane region" description="Helical" evidence="8">
    <location>
        <begin position="349"/>
        <end position="374"/>
    </location>
</feature>
<evidence type="ECO:0000256" key="3">
    <source>
        <dbReference type="ARBA" id="ARBA00022692"/>
    </source>
</evidence>
<dbReference type="HOGENOM" id="CLU_008721_4_3_1"/>
<protein>
    <recommendedName>
        <fullName evidence="9">Sodium/calcium exchanger membrane region domain-containing protein</fullName>
    </recommendedName>
</protein>
<feature type="compositionally biased region" description="Basic and acidic residues" evidence="7">
    <location>
        <begin position="15"/>
        <end position="24"/>
    </location>
</feature>
<evidence type="ECO:0000256" key="4">
    <source>
        <dbReference type="ARBA" id="ARBA00022989"/>
    </source>
</evidence>
<keyword evidence="5" id="KW-0406">Ion transport</keyword>
<feature type="domain" description="Sodium/calcium exchanger membrane region" evidence="9">
    <location>
        <begin position="115"/>
        <end position="270"/>
    </location>
</feature>
<evidence type="ECO:0000256" key="8">
    <source>
        <dbReference type="SAM" id="Phobius"/>
    </source>
</evidence>
<evidence type="ECO:0000256" key="5">
    <source>
        <dbReference type="ARBA" id="ARBA00023065"/>
    </source>
</evidence>
<evidence type="ECO:0000313" key="10">
    <source>
        <dbReference type="EMBL" id="KDQ57906.1"/>
    </source>
</evidence>
<dbReference type="GO" id="GO:0000329">
    <property type="term" value="C:fungal-type vacuole membrane"/>
    <property type="evidence" value="ECO:0007669"/>
    <property type="project" value="TreeGrafter"/>
</dbReference>
<evidence type="ECO:0000313" key="11">
    <source>
        <dbReference type="Proteomes" id="UP000027265"/>
    </source>
</evidence>
<dbReference type="PANTHER" id="PTHR31503">
    <property type="entry name" value="VACUOLAR CALCIUM ION TRANSPORTER"/>
    <property type="match status" value="1"/>
</dbReference>
<dbReference type="Proteomes" id="UP000027265">
    <property type="component" value="Unassembled WGS sequence"/>
</dbReference>
<feature type="transmembrane region" description="Helical" evidence="8">
    <location>
        <begin position="309"/>
        <end position="329"/>
    </location>
</feature>
<dbReference type="OrthoDB" id="1699231at2759"/>
<feature type="transmembrane region" description="Helical" evidence="8">
    <location>
        <begin position="149"/>
        <end position="167"/>
    </location>
</feature>
<feature type="transmembrane region" description="Helical" evidence="8">
    <location>
        <begin position="111"/>
        <end position="129"/>
    </location>
</feature>
<keyword evidence="2" id="KW-0813">Transport</keyword>
<comment type="subcellular location">
    <subcellularLocation>
        <location evidence="1">Endomembrane system</location>
        <topology evidence="1">Multi-pass membrane protein</topology>
    </subcellularLocation>
</comment>
<dbReference type="GO" id="GO:0015369">
    <property type="term" value="F:calcium:proton antiporter activity"/>
    <property type="evidence" value="ECO:0007669"/>
    <property type="project" value="TreeGrafter"/>
</dbReference>
<feature type="domain" description="Sodium/calcium exchanger membrane region" evidence="9">
    <location>
        <begin position="315"/>
        <end position="468"/>
    </location>
</feature>
<accession>A0A067Q5N9</accession>
<dbReference type="InParanoid" id="A0A067Q5N9"/>
<evidence type="ECO:0000259" key="9">
    <source>
        <dbReference type="Pfam" id="PF01699"/>
    </source>
</evidence>
<dbReference type="GO" id="GO:0006874">
    <property type="term" value="P:intracellular calcium ion homeostasis"/>
    <property type="evidence" value="ECO:0007669"/>
    <property type="project" value="TreeGrafter"/>
</dbReference>
<evidence type="ECO:0000256" key="6">
    <source>
        <dbReference type="ARBA" id="ARBA00023136"/>
    </source>
</evidence>
<dbReference type="AlphaFoldDB" id="A0A067Q5N9"/>
<name>A0A067Q5N9_9AGAM</name>
<reference evidence="11" key="1">
    <citation type="journal article" date="2014" name="Proc. Natl. Acad. Sci. U.S.A.">
        <title>Extensive sampling of basidiomycete genomes demonstrates inadequacy of the white-rot/brown-rot paradigm for wood decay fungi.</title>
        <authorList>
            <person name="Riley R."/>
            <person name="Salamov A.A."/>
            <person name="Brown D.W."/>
            <person name="Nagy L.G."/>
            <person name="Floudas D."/>
            <person name="Held B.W."/>
            <person name="Levasseur A."/>
            <person name="Lombard V."/>
            <person name="Morin E."/>
            <person name="Otillar R."/>
            <person name="Lindquist E.A."/>
            <person name="Sun H."/>
            <person name="LaButti K.M."/>
            <person name="Schmutz J."/>
            <person name="Jabbour D."/>
            <person name="Luo H."/>
            <person name="Baker S.E."/>
            <person name="Pisabarro A.G."/>
            <person name="Walton J.D."/>
            <person name="Blanchette R.A."/>
            <person name="Henrissat B."/>
            <person name="Martin F."/>
            <person name="Cullen D."/>
            <person name="Hibbett D.S."/>
            <person name="Grigoriev I.V."/>
        </authorList>
    </citation>
    <scope>NUCLEOTIDE SEQUENCE [LARGE SCALE GENOMIC DNA]</scope>
    <source>
        <strain evidence="11">MUCL 33604</strain>
    </source>
</reference>
<sequence>MASQGNGLAHRHPTRSTDEEHGISELKTAQTPSDSAENHAKPEEFGLAEEIERGLEAADEGIHRFWNRLCGKGRKRVSWTTSFVNMVTFSWINVLLIFIPLAWVSHFMKSWAPALTFTFCFLAIIPLENIFDFGGEQMAFYLGKDLGDLLVVTLNNAVEATLAILLLTKCELKLLQSTIIGVVVLHLLLVPGTAFLTGGARIWEQQLHPHTSQLNLSLLAIGVMSLLLPSAFYAALDRGNSPGLESDHIRGMFLKMSRGMAIILLVVYIGSRIYLHNPPGDHNALLPHPNAPEDILHQEQELEEGDPEVNPWACIAMLVVTIGIMAATAEWLVQSIEFVRHESNIQQEWFGLILIPLVSFSADGAVAIVFFARYSVKLFFGAPSPPATLAKARAIDLSIQFVLWWMPFLVLLAWWIGKPLTLLFDFFEVALVLGSCFLVNYITADGKTNWVEGLVMVSFYFMIALVSWFYTGQVEIDVMLSCESVAAALAAGSTGA</sequence>
<dbReference type="InterPro" id="IPR004837">
    <property type="entry name" value="NaCa_Exmemb"/>
</dbReference>
<keyword evidence="3 8" id="KW-0812">Transmembrane</keyword>
<evidence type="ECO:0000256" key="2">
    <source>
        <dbReference type="ARBA" id="ARBA00022448"/>
    </source>
</evidence>
<feature type="transmembrane region" description="Helical" evidence="8">
    <location>
        <begin position="174"/>
        <end position="196"/>
    </location>
</feature>
<feature type="transmembrane region" description="Helical" evidence="8">
    <location>
        <begin position="450"/>
        <end position="470"/>
    </location>
</feature>
<keyword evidence="11" id="KW-1185">Reference proteome</keyword>
<dbReference type="PANTHER" id="PTHR31503:SF20">
    <property type="entry name" value="CA(2+)_H(+) EXCHANGER, PUTATIVE (EUROFUNG)-RELATED"/>
    <property type="match status" value="1"/>
</dbReference>
<feature type="transmembrane region" description="Helical" evidence="8">
    <location>
        <begin position="422"/>
        <end position="444"/>
    </location>
</feature>
<dbReference type="STRING" id="933084.A0A067Q5N9"/>